<proteinExistence type="predicted"/>
<protein>
    <submittedName>
        <fullName evidence="2">(ABC) transporter</fullName>
    </submittedName>
</protein>
<evidence type="ECO:0000313" key="2">
    <source>
        <dbReference type="EMBL" id="KAF4756864.1"/>
    </source>
</evidence>
<dbReference type="Proteomes" id="UP000553632">
    <property type="component" value="Unassembled WGS sequence"/>
</dbReference>
<evidence type="ECO:0000313" key="3">
    <source>
        <dbReference type="Proteomes" id="UP000553632"/>
    </source>
</evidence>
<comment type="caution">
    <text evidence="2">The sequence shown here is derived from an EMBL/GenBank/DDBJ whole genome shotgun (WGS) entry which is preliminary data.</text>
</comment>
<organism evidence="2 3">
    <name type="scientific">Perkinsus olseni</name>
    <name type="common">Perkinsus atlanticus</name>
    <dbReference type="NCBI Taxonomy" id="32597"/>
    <lineage>
        <taxon>Eukaryota</taxon>
        <taxon>Sar</taxon>
        <taxon>Alveolata</taxon>
        <taxon>Perkinsozoa</taxon>
        <taxon>Perkinsea</taxon>
        <taxon>Perkinsida</taxon>
        <taxon>Perkinsidae</taxon>
        <taxon>Perkinsus</taxon>
    </lineage>
</organism>
<feature type="domain" description="ABC transporter" evidence="1">
    <location>
        <begin position="12"/>
        <end position="50"/>
    </location>
</feature>
<dbReference type="GO" id="GO:0005524">
    <property type="term" value="F:ATP binding"/>
    <property type="evidence" value="ECO:0007669"/>
    <property type="project" value="InterPro"/>
</dbReference>
<dbReference type="AlphaFoldDB" id="A0A7J6UI12"/>
<dbReference type="InterPro" id="IPR039421">
    <property type="entry name" value="Type_1_exporter"/>
</dbReference>
<dbReference type="GO" id="GO:0042626">
    <property type="term" value="F:ATPase-coupled transmembrane transporter activity"/>
    <property type="evidence" value="ECO:0007669"/>
    <property type="project" value="TreeGrafter"/>
</dbReference>
<dbReference type="GO" id="GO:0016020">
    <property type="term" value="C:membrane"/>
    <property type="evidence" value="ECO:0007669"/>
    <property type="project" value="TreeGrafter"/>
</dbReference>
<dbReference type="SUPFAM" id="SSF52540">
    <property type="entry name" value="P-loop containing nucleoside triphosphate hydrolases"/>
    <property type="match status" value="1"/>
</dbReference>
<reference evidence="2 3" key="1">
    <citation type="submission" date="2020-04" db="EMBL/GenBank/DDBJ databases">
        <title>Perkinsus olseni comparative genomics.</title>
        <authorList>
            <person name="Bogema D.R."/>
        </authorList>
    </citation>
    <scope>NUCLEOTIDE SEQUENCE [LARGE SCALE GENOMIC DNA]</scope>
    <source>
        <strain evidence="2 3">ATCC PRA-207</strain>
    </source>
</reference>
<accession>A0A7J6UI12</accession>
<dbReference type="OMA" id="SRYSAMW"/>
<dbReference type="PANTHER" id="PTHR24221:SF503">
    <property type="entry name" value="MITOCHONDRIAL POTASSIUM CHANNEL ATP-BINDING SUBUNIT"/>
    <property type="match status" value="1"/>
</dbReference>
<dbReference type="Pfam" id="PF00005">
    <property type="entry name" value="ABC_tran"/>
    <property type="match status" value="1"/>
</dbReference>
<evidence type="ECO:0000259" key="1">
    <source>
        <dbReference type="Pfam" id="PF00005"/>
    </source>
</evidence>
<dbReference type="InterPro" id="IPR027417">
    <property type="entry name" value="P-loop_NTPase"/>
</dbReference>
<gene>
    <name evidence="2" type="primary">ABCB2_42</name>
    <name evidence="2" type="ORF">FOZ63_030486</name>
</gene>
<keyword evidence="3" id="KW-1185">Reference proteome</keyword>
<dbReference type="GO" id="GO:0016887">
    <property type="term" value="F:ATP hydrolysis activity"/>
    <property type="evidence" value="ECO:0007669"/>
    <property type="project" value="InterPro"/>
</dbReference>
<dbReference type="EMBL" id="JABANO010003367">
    <property type="protein sequence ID" value="KAF4756864.1"/>
    <property type="molecule type" value="Genomic_DNA"/>
</dbReference>
<dbReference type="Gene3D" id="3.40.50.300">
    <property type="entry name" value="P-loop containing nucleotide triphosphate hydrolases"/>
    <property type="match status" value="1"/>
</dbReference>
<name>A0A7J6UI12_PEROL</name>
<dbReference type="InterPro" id="IPR003439">
    <property type="entry name" value="ABC_transporter-like_ATP-bd"/>
</dbReference>
<sequence>MADFAGVKVRWDAPLGPRGGLLSGGQKQRVAIARALIRNPRLIMLDEATSALDSASEAIVQEAIDNLTSSVHGDKPTTIVIAHRLSTIRKADKIIVISEGRVVENGTHDELISKRGVYYDLHEKGQQ</sequence>
<dbReference type="PANTHER" id="PTHR24221">
    <property type="entry name" value="ATP-BINDING CASSETTE SUB-FAMILY B"/>
    <property type="match status" value="1"/>
</dbReference>